<dbReference type="SUPFAM" id="SSF53822">
    <property type="entry name" value="Periplasmic binding protein-like I"/>
    <property type="match status" value="1"/>
</dbReference>
<feature type="domain" description="Leucine-binding protein" evidence="5">
    <location>
        <begin position="46"/>
        <end position="389"/>
    </location>
</feature>
<dbReference type="CDD" id="cd06340">
    <property type="entry name" value="PBP1_ABC_ligand_binding-like"/>
    <property type="match status" value="1"/>
</dbReference>
<dbReference type="Pfam" id="PF13458">
    <property type="entry name" value="Peripla_BP_6"/>
    <property type="match status" value="1"/>
</dbReference>
<comment type="similarity">
    <text evidence="1">Belongs to the leucine-binding protein family.</text>
</comment>
<reference evidence="7" key="1">
    <citation type="submission" date="2018-05" db="EMBL/GenBank/DDBJ databases">
        <authorList>
            <person name="Du Z."/>
            <person name="Wang X."/>
        </authorList>
    </citation>
    <scope>NUCLEOTIDE SEQUENCE [LARGE SCALE GENOMIC DNA]</scope>
    <source>
        <strain evidence="7">CQN31</strain>
    </source>
</reference>
<dbReference type="EMBL" id="QGNA01000002">
    <property type="protein sequence ID" value="PWS37493.1"/>
    <property type="molecule type" value="Genomic_DNA"/>
</dbReference>
<dbReference type="AlphaFoldDB" id="A0A317FG00"/>
<dbReference type="GO" id="GO:0006865">
    <property type="term" value="P:amino acid transport"/>
    <property type="evidence" value="ECO:0007669"/>
    <property type="project" value="UniProtKB-KW"/>
</dbReference>
<organism evidence="6 7">
    <name type="scientific">Falsiroseomonas bella</name>
    <dbReference type="NCBI Taxonomy" id="2184016"/>
    <lineage>
        <taxon>Bacteria</taxon>
        <taxon>Pseudomonadati</taxon>
        <taxon>Pseudomonadota</taxon>
        <taxon>Alphaproteobacteria</taxon>
        <taxon>Acetobacterales</taxon>
        <taxon>Roseomonadaceae</taxon>
        <taxon>Falsiroseomonas</taxon>
    </lineage>
</organism>
<evidence type="ECO:0000313" key="6">
    <source>
        <dbReference type="EMBL" id="PWS37493.1"/>
    </source>
</evidence>
<protein>
    <submittedName>
        <fullName evidence="6">Amino acid-binding protein</fullName>
    </submittedName>
</protein>
<dbReference type="PANTHER" id="PTHR30483">
    <property type="entry name" value="LEUCINE-SPECIFIC-BINDING PROTEIN"/>
    <property type="match status" value="1"/>
</dbReference>
<evidence type="ECO:0000256" key="1">
    <source>
        <dbReference type="ARBA" id="ARBA00010062"/>
    </source>
</evidence>
<keyword evidence="7" id="KW-1185">Reference proteome</keyword>
<accession>A0A317FG00</accession>
<keyword evidence="3" id="KW-0813">Transport</keyword>
<evidence type="ECO:0000256" key="2">
    <source>
        <dbReference type="ARBA" id="ARBA00022729"/>
    </source>
</evidence>
<proteinExistence type="inferred from homology"/>
<dbReference type="PANTHER" id="PTHR30483:SF37">
    <property type="entry name" value="ABC TRANSPORTER SUBSTRATE-BINDING PROTEIN"/>
    <property type="match status" value="1"/>
</dbReference>
<dbReference type="InterPro" id="IPR051010">
    <property type="entry name" value="BCAA_transport"/>
</dbReference>
<keyword evidence="3" id="KW-0029">Amino-acid transport</keyword>
<dbReference type="OrthoDB" id="7251828at2"/>
<feature type="chain" id="PRO_5016336499" evidence="4">
    <location>
        <begin position="37"/>
        <end position="427"/>
    </location>
</feature>
<sequence length="427" mass="44193">MSERVREQGRRARFGRRTLAFAGTTALAALVRPASAQQPAAPAAELRLGALFPLSGPLALLGDESFRGLELAVEERNGAGGVLGRQVRLVRADAPDEAAAAAEARRLTSGPERVAAAFGSFASSIALPGSQIAEAAGIPWFELGAIGDAVIERGFRSVFRASPGATAFAATAIEGVIEVLAPAIGVAPDALRLAIAHEDAVGGQSVAAAQEALARIRGLTLVERATYAPRAADLGALVQRLRGQEADVVLHTGAPGDELLLFRALRDAGWRPRMVIGTAGGYGLAETARSVGDALLGAMSADWTPFAVNERFAPGARAFAEAYLRRYGAEPRSGHSLACFVGARIFLEALHNAGGADRDRVRAAVQALDIAEGTTATGWGARFDERGQNLRAKPVLCQWQAGPQAMVQVAIGPAPAAVATVVPKLGA</sequence>
<dbReference type="RefSeq" id="WP_109870601.1">
    <property type="nucleotide sequence ID" value="NZ_QGNA01000002.1"/>
</dbReference>
<comment type="caution">
    <text evidence="6">The sequence shown here is derived from an EMBL/GenBank/DDBJ whole genome shotgun (WGS) entry which is preliminary data.</text>
</comment>
<name>A0A317FG00_9PROT</name>
<evidence type="ECO:0000256" key="3">
    <source>
        <dbReference type="ARBA" id="ARBA00022970"/>
    </source>
</evidence>
<keyword evidence="2 4" id="KW-0732">Signal</keyword>
<evidence type="ECO:0000259" key="5">
    <source>
        <dbReference type="Pfam" id="PF13458"/>
    </source>
</evidence>
<dbReference type="Gene3D" id="3.40.50.2300">
    <property type="match status" value="2"/>
</dbReference>
<evidence type="ECO:0000313" key="7">
    <source>
        <dbReference type="Proteomes" id="UP000245765"/>
    </source>
</evidence>
<evidence type="ECO:0000256" key="4">
    <source>
        <dbReference type="SAM" id="SignalP"/>
    </source>
</evidence>
<gene>
    <name evidence="6" type="ORF">DFH01_11735</name>
</gene>
<feature type="signal peptide" evidence="4">
    <location>
        <begin position="1"/>
        <end position="36"/>
    </location>
</feature>
<dbReference type="Proteomes" id="UP000245765">
    <property type="component" value="Unassembled WGS sequence"/>
</dbReference>
<dbReference type="InterPro" id="IPR028082">
    <property type="entry name" value="Peripla_BP_I"/>
</dbReference>
<dbReference type="InterPro" id="IPR028081">
    <property type="entry name" value="Leu-bd"/>
</dbReference>